<accession>A0A5B0PLN8</accession>
<sequence length="169" mass="19367">MAQYLKTFLAIYITFAIYIATTQTHCSEAILLRRSMAESGVGQKPLRELISGTESQQSSYGRVPLSPERIQAENTVREMSLDRYIQAARDAFDLDGRYHGTLMDHLRSRIPFIGRHDMIQGNWLDHLVWFTLEKFPSGVQISGVRLGARLDSQQFERVTQKFLSMILNV</sequence>
<name>A0A5B0PLN8_PUCGR</name>
<dbReference type="EMBL" id="VDEP01000337">
    <property type="protein sequence ID" value="KAA1102537.1"/>
    <property type="molecule type" value="Genomic_DNA"/>
</dbReference>
<dbReference type="Proteomes" id="UP000325313">
    <property type="component" value="Unassembled WGS sequence"/>
</dbReference>
<dbReference type="AlphaFoldDB" id="A0A5B0PLN8"/>
<comment type="caution">
    <text evidence="1">The sequence shown here is derived from an EMBL/GenBank/DDBJ whole genome shotgun (WGS) entry which is preliminary data.</text>
</comment>
<evidence type="ECO:0000313" key="1">
    <source>
        <dbReference type="EMBL" id="KAA1102537.1"/>
    </source>
</evidence>
<gene>
    <name evidence="1" type="ORF">PGTUg99_011336</name>
</gene>
<organism evidence="1 2">
    <name type="scientific">Puccinia graminis f. sp. tritici</name>
    <dbReference type="NCBI Taxonomy" id="56615"/>
    <lineage>
        <taxon>Eukaryota</taxon>
        <taxon>Fungi</taxon>
        <taxon>Dikarya</taxon>
        <taxon>Basidiomycota</taxon>
        <taxon>Pucciniomycotina</taxon>
        <taxon>Pucciniomycetes</taxon>
        <taxon>Pucciniales</taxon>
        <taxon>Pucciniaceae</taxon>
        <taxon>Puccinia</taxon>
    </lineage>
</organism>
<proteinExistence type="predicted"/>
<protein>
    <submittedName>
        <fullName evidence="1">Uncharacterized protein</fullName>
    </submittedName>
</protein>
<reference evidence="1 2" key="1">
    <citation type="submission" date="2019-05" db="EMBL/GenBank/DDBJ databases">
        <title>Emergence of the Ug99 lineage of the wheat stem rust pathogen through somatic hybridization.</title>
        <authorList>
            <person name="Li F."/>
            <person name="Upadhyaya N.M."/>
            <person name="Sperschneider J."/>
            <person name="Matny O."/>
            <person name="Nguyen-Phuc H."/>
            <person name="Mago R."/>
            <person name="Raley C."/>
            <person name="Miller M.E."/>
            <person name="Silverstein K.A.T."/>
            <person name="Henningsen E."/>
            <person name="Hirsch C.D."/>
            <person name="Visser B."/>
            <person name="Pretorius Z.A."/>
            <person name="Steffenson B.J."/>
            <person name="Schwessinger B."/>
            <person name="Dodds P.N."/>
            <person name="Figueroa M."/>
        </authorList>
    </citation>
    <scope>NUCLEOTIDE SEQUENCE [LARGE SCALE GENOMIC DNA]</scope>
    <source>
        <strain evidence="1 2">Ug99</strain>
    </source>
</reference>
<evidence type="ECO:0000313" key="2">
    <source>
        <dbReference type="Proteomes" id="UP000325313"/>
    </source>
</evidence>